<comment type="caution">
    <text evidence="1">The sequence shown here is derived from an EMBL/GenBank/DDBJ whole genome shotgun (WGS) entry which is preliminary data.</text>
</comment>
<accession>A0ACC1T2F9</accession>
<proteinExistence type="predicted"/>
<dbReference type="EMBL" id="JANHOG010000779">
    <property type="protein sequence ID" value="KAJ3551597.1"/>
    <property type="molecule type" value="Genomic_DNA"/>
</dbReference>
<evidence type="ECO:0000313" key="1">
    <source>
        <dbReference type="EMBL" id="KAJ3551597.1"/>
    </source>
</evidence>
<name>A0ACC1T2F9_9APHY</name>
<reference evidence="1" key="1">
    <citation type="submission" date="2022-07" db="EMBL/GenBank/DDBJ databases">
        <title>Genome Sequence of Phlebia brevispora.</title>
        <authorList>
            <person name="Buettner E."/>
        </authorList>
    </citation>
    <scope>NUCLEOTIDE SEQUENCE</scope>
    <source>
        <strain evidence="1">MPL23</strain>
    </source>
</reference>
<organism evidence="1 2">
    <name type="scientific">Phlebia brevispora</name>
    <dbReference type="NCBI Taxonomy" id="194682"/>
    <lineage>
        <taxon>Eukaryota</taxon>
        <taxon>Fungi</taxon>
        <taxon>Dikarya</taxon>
        <taxon>Basidiomycota</taxon>
        <taxon>Agaricomycotina</taxon>
        <taxon>Agaricomycetes</taxon>
        <taxon>Polyporales</taxon>
        <taxon>Meruliaceae</taxon>
        <taxon>Phlebia</taxon>
    </lineage>
</organism>
<keyword evidence="2" id="KW-1185">Reference proteome</keyword>
<sequence length="142" mass="16554">METRKTLAQKLNYFQQSPVRGQLEPPDGTTGDRRFLQCTDIPNELKVLLPSRTSVLYGNLLKIELDELKKGSHANWERIREIRHLKERMLRKCERLARGSMPERPAGQILTLYAPPEFRLREMERWLKHHAESTSEAPAGYS</sequence>
<gene>
    <name evidence="1" type="ORF">NM688_g4608</name>
</gene>
<evidence type="ECO:0000313" key="2">
    <source>
        <dbReference type="Proteomes" id="UP001148662"/>
    </source>
</evidence>
<protein>
    <submittedName>
        <fullName evidence="1">Uncharacterized protein</fullName>
    </submittedName>
</protein>
<dbReference type="Proteomes" id="UP001148662">
    <property type="component" value="Unassembled WGS sequence"/>
</dbReference>